<geneLocation type="plasmid" evidence="7">
    <name>pA1</name>
</geneLocation>
<accession>Q4AC81</accession>
<comment type="subcellular location">
    <subcellularLocation>
        <location evidence="1">Cell outer membrane</location>
    </subcellularLocation>
</comment>
<dbReference type="PANTHER" id="PTHR38776">
    <property type="entry name" value="MLTA-INTERACTING PROTEIN-RELATED"/>
    <property type="match status" value="1"/>
</dbReference>
<keyword evidence="7" id="KW-0614">Plasmid</keyword>
<evidence type="ECO:0000256" key="1">
    <source>
        <dbReference type="ARBA" id="ARBA00004442"/>
    </source>
</evidence>
<evidence type="ECO:0000256" key="2">
    <source>
        <dbReference type="ARBA" id="ARBA00005722"/>
    </source>
</evidence>
<evidence type="ECO:0000256" key="3">
    <source>
        <dbReference type="ARBA" id="ARBA00022729"/>
    </source>
</evidence>
<dbReference type="GO" id="GO:0009279">
    <property type="term" value="C:cell outer membrane"/>
    <property type="evidence" value="ECO:0007669"/>
    <property type="project" value="UniProtKB-SubCell"/>
</dbReference>
<organism evidence="7">
    <name type="scientific">Sphingomonas sp. A1</name>
    <dbReference type="NCBI Taxonomy" id="90322"/>
    <lineage>
        <taxon>Bacteria</taxon>
        <taxon>Pseudomonadati</taxon>
        <taxon>Pseudomonadota</taxon>
        <taxon>Alphaproteobacteria</taxon>
        <taxon>Sphingomonadales</taxon>
        <taxon>Sphingomonadaceae</taxon>
        <taxon>Sphingomonas</taxon>
    </lineage>
</organism>
<dbReference type="RefSeq" id="WP_011304087.1">
    <property type="nucleotide sequence ID" value="NC_007353.2"/>
</dbReference>
<dbReference type="InterPro" id="IPR010583">
    <property type="entry name" value="MipA"/>
</dbReference>
<keyword evidence="4" id="KW-0472">Membrane</keyword>
<dbReference type="EMBL" id="AB231906">
    <property type="protein sequence ID" value="BAE19702.1"/>
    <property type="molecule type" value="Genomic_DNA"/>
</dbReference>
<feature type="chain" id="PRO_5004235510" evidence="6">
    <location>
        <begin position="33"/>
        <end position="265"/>
    </location>
</feature>
<name>Q4AC81_9SPHN</name>
<dbReference type="GO" id="GO:0009252">
    <property type="term" value="P:peptidoglycan biosynthetic process"/>
    <property type="evidence" value="ECO:0007669"/>
    <property type="project" value="TreeGrafter"/>
</dbReference>
<keyword evidence="3 6" id="KW-0732">Signal</keyword>
<evidence type="ECO:0000256" key="4">
    <source>
        <dbReference type="ARBA" id="ARBA00023136"/>
    </source>
</evidence>
<evidence type="ECO:0000256" key="5">
    <source>
        <dbReference type="ARBA" id="ARBA00023237"/>
    </source>
</evidence>
<keyword evidence="5" id="KW-0998">Cell outer membrane</keyword>
<evidence type="ECO:0000313" key="7">
    <source>
        <dbReference type="EMBL" id="BAE19702.1"/>
    </source>
</evidence>
<dbReference type="AlphaFoldDB" id="Q4AC81"/>
<gene>
    <name evidence="7" type="primary">ORF4</name>
</gene>
<dbReference type="Pfam" id="PF06629">
    <property type="entry name" value="MipA"/>
    <property type="match status" value="1"/>
</dbReference>
<comment type="similarity">
    <text evidence="2">Belongs to the MipA/OmpV family.</text>
</comment>
<evidence type="ECO:0000256" key="6">
    <source>
        <dbReference type="SAM" id="SignalP"/>
    </source>
</evidence>
<feature type="signal peptide" evidence="6">
    <location>
        <begin position="1"/>
        <end position="32"/>
    </location>
</feature>
<sequence>MKSQYHQKAGRKVLIVTAALGLGITCSSAALAQTSSVEPTPSQSEWSLGVGAVTQQKVYRGIDRDNYVLPLATYENKWVSLGIPKADFKLYSGESLSLRLRARYDGDGYDPDDSSFLTGMDKRKSSIWVGGALLWKNDIANVSAEVLTDSMGNSKGTRAGIQVDRRFGFGSFGLTPRVGVEWFDKKYVDYYYGVRASEATAARSAYQGDSTTAVDVGLRLDYSPAARHTLFLDVSAKRFGSSIKDSPIVEKATQTTVGLGYLYRF</sequence>
<protein>
    <submittedName>
        <fullName evidence="7">ORF4 product</fullName>
    </submittedName>
</protein>
<reference evidence="7" key="1">
    <citation type="journal article" date="2006" name="Plasmid">
        <title>Sequence and analysis of the 46.6-kb plasmid pA1 from Sphingomonas sp. A1 that corresponds to the typical IncP-1beta plasmid backbone without any accessory gene.</title>
        <authorList>
            <person name="Harada K.M."/>
            <person name="Aso Y."/>
            <person name="Hashimoto W."/>
            <person name="Mikami B."/>
            <person name="Murata K."/>
        </authorList>
    </citation>
    <scope>NUCLEOTIDE SEQUENCE</scope>
    <source>
        <strain evidence="7">A1</strain>
        <plasmid evidence="7">pA1</plasmid>
    </source>
</reference>
<proteinExistence type="inferred from homology"/>
<dbReference type="PANTHER" id="PTHR38776:SF1">
    <property type="entry name" value="MLTA-INTERACTING PROTEIN-RELATED"/>
    <property type="match status" value="1"/>
</dbReference>